<gene>
    <name evidence="1" type="ORF">PAXINDRAFT_173247</name>
</gene>
<accession>A0A0C9SNE7</accession>
<evidence type="ECO:0000313" key="1">
    <source>
        <dbReference type="EMBL" id="KIJ07794.1"/>
    </source>
</evidence>
<protein>
    <submittedName>
        <fullName evidence="1">Uncharacterized protein</fullName>
    </submittedName>
</protein>
<name>A0A0C9SNE7_PAXIN</name>
<evidence type="ECO:0000313" key="2">
    <source>
        <dbReference type="Proteomes" id="UP000053647"/>
    </source>
</evidence>
<dbReference type="EMBL" id="KN819783">
    <property type="protein sequence ID" value="KIJ07794.1"/>
    <property type="molecule type" value="Genomic_DNA"/>
</dbReference>
<keyword evidence="2" id="KW-1185">Reference proteome</keyword>
<proteinExistence type="predicted"/>
<dbReference type="AlphaFoldDB" id="A0A0C9SNE7"/>
<sequence>MIPIAKGLDVERRVRWRPRRGRSFAIESIVTSRGRLIGPTFGTRSSTFPFLFFLWRPAKSPSSSLVDNSLEGLRSSYNSGGSEDGSAILQPSANTRASSQIYTVHQSSQQPMSYNPRNVVREKWELSKDAG</sequence>
<dbReference type="Proteomes" id="UP000053647">
    <property type="component" value="Unassembled WGS sequence"/>
</dbReference>
<reference evidence="1 2" key="1">
    <citation type="submission" date="2014-06" db="EMBL/GenBank/DDBJ databases">
        <authorList>
            <consortium name="DOE Joint Genome Institute"/>
            <person name="Kuo A."/>
            <person name="Kohler A."/>
            <person name="Nagy L.G."/>
            <person name="Floudas D."/>
            <person name="Copeland A."/>
            <person name="Barry K.W."/>
            <person name="Cichocki N."/>
            <person name="Veneault-Fourrey C."/>
            <person name="LaButti K."/>
            <person name="Lindquist E.A."/>
            <person name="Lipzen A."/>
            <person name="Lundell T."/>
            <person name="Morin E."/>
            <person name="Murat C."/>
            <person name="Sun H."/>
            <person name="Tunlid A."/>
            <person name="Henrissat B."/>
            <person name="Grigoriev I.V."/>
            <person name="Hibbett D.S."/>
            <person name="Martin F."/>
            <person name="Nordberg H.P."/>
            <person name="Cantor M.N."/>
            <person name="Hua S.X."/>
        </authorList>
    </citation>
    <scope>NUCLEOTIDE SEQUENCE [LARGE SCALE GENOMIC DNA]</scope>
    <source>
        <strain evidence="1 2">ATCC 200175</strain>
    </source>
</reference>
<organism evidence="1 2">
    <name type="scientific">Paxillus involutus ATCC 200175</name>
    <dbReference type="NCBI Taxonomy" id="664439"/>
    <lineage>
        <taxon>Eukaryota</taxon>
        <taxon>Fungi</taxon>
        <taxon>Dikarya</taxon>
        <taxon>Basidiomycota</taxon>
        <taxon>Agaricomycotina</taxon>
        <taxon>Agaricomycetes</taxon>
        <taxon>Agaricomycetidae</taxon>
        <taxon>Boletales</taxon>
        <taxon>Paxilineae</taxon>
        <taxon>Paxillaceae</taxon>
        <taxon>Paxillus</taxon>
    </lineage>
</organism>
<reference evidence="2" key="2">
    <citation type="submission" date="2015-01" db="EMBL/GenBank/DDBJ databases">
        <title>Evolutionary Origins and Diversification of the Mycorrhizal Mutualists.</title>
        <authorList>
            <consortium name="DOE Joint Genome Institute"/>
            <consortium name="Mycorrhizal Genomics Consortium"/>
            <person name="Kohler A."/>
            <person name="Kuo A."/>
            <person name="Nagy L.G."/>
            <person name="Floudas D."/>
            <person name="Copeland A."/>
            <person name="Barry K.W."/>
            <person name="Cichocki N."/>
            <person name="Veneault-Fourrey C."/>
            <person name="LaButti K."/>
            <person name="Lindquist E.A."/>
            <person name="Lipzen A."/>
            <person name="Lundell T."/>
            <person name="Morin E."/>
            <person name="Murat C."/>
            <person name="Riley R."/>
            <person name="Ohm R."/>
            <person name="Sun H."/>
            <person name="Tunlid A."/>
            <person name="Henrissat B."/>
            <person name="Grigoriev I.V."/>
            <person name="Hibbett D.S."/>
            <person name="Martin F."/>
        </authorList>
    </citation>
    <scope>NUCLEOTIDE SEQUENCE [LARGE SCALE GENOMIC DNA]</scope>
    <source>
        <strain evidence="2">ATCC 200175</strain>
    </source>
</reference>
<dbReference type="HOGENOM" id="CLU_158795_0_0_1"/>